<dbReference type="SMART" id="SM00343">
    <property type="entry name" value="ZnF_C2HC"/>
    <property type="match status" value="2"/>
</dbReference>
<keyword evidence="5" id="KW-1185">Reference proteome</keyword>
<feature type="region of interest" description="Disordered" evidence="2">
    <location>
        <begin position="153"/>
        <end position="221"/>
    </location>
</feature>
<reference evidence="4 5" key="1">
    <citation type="submission" date="2023-08" db="EMBL/GenBank/DDBJ databases">
        <title>A Necator americanus chromosomal reference genome.</title>
        <authorList>
            <person name="Ilik V."/>
            <person name="Petrzelkova K.J."/>
            <person name="Pardy F."/>
            <person name="Fuh T."/>
            <person name="Niatou-Singa F.S."/>
            <person name="Gouil Q."/>
            <person name="Baker L."/>
            <person name="Ritchie M.E."/>
            <person name="Jex A.R."/>
            <person name="Gazzola D."/>
            <person name="Li H."/>
            <person name="Toshio Fujiwara R."/>
            <person name="Zhan B."/>
            <person name="Aroian R.V."/>
            <person name="Pafco B."/>
            <person name="Schwarz E.M."/>
        </authorList>
    </citation>
    <scope>NUCLEOTIDE SEQUENCE [LARGE SCALE GENOMIC DNA]</scope>
    <source>
        <strain evidence="4 5">Aroian</strain>
        <tissue evidence="4">Whole animal</tissue>
    </source>
</reference>
<comment type="caution">
    <text evidence="4">The sequence shown here is derived from an EMBL/GenBank/DDBJ whole genome shotgun (WGS) entry which is preliminary data.</text>
</comment>
<evidence type="ECO:0000259" key="3">
    <source>
        <dbReference type="PROSITE" id="PS50158"/>
    </source>
</evidence>
<feature type="region of interest" description="Disordered" evidence="2">
    <location>
        <begin position="596"/>
        <end position="722"/>
    </location>
</feature>
<evidence type="ECO:0000313" key="5">
    <source>
        <dbReference type="Proteomes" id="UP001303046"/>
    </source>
</evidence>
<feature type="domain" description="CCHC-type" evidence="3">
    <location>
        <begin position="555"/>
        <end position="568"/>
    </location>
</feature>
<keyword evidence="1" id="KW-0863">Zinc-finger</keyword>
<gene>
    <name evidence="4" type="primary">Necator_chrV.g20679</name>
    <name evidence="4" type="ORF">RB195_015886</name>
</gene>
<feature type="compositionally biased region" description="Polar residues" evidence="2">
    <location>
        <begin position="189"/>
        <end position="220"/>
    </location>
</feature>
<accession>A0ABR1E6M1</accession>
<evidence type="ECO:0000256" key="1">
    <source>
        <dbReference type="PROSITE-ProRule" id="PRU00047"/>
    </source>
</evidence>
<dbReference type="Pfam" id="PF03564">
    <property type="entry name" value="DUF1759"/>
    <property type="match status" value="1"/>
</dbReference>
<dbReference type="PROSITE" id="PS50158">
    <property type="entry name" value="ZF_CCHC"/>
    <property type="match status" value="1"/>
</dbReference>
<proteinExistence type="predicted"/>
<feature type="compositionally biased region" description="Basic residues" evidence="2">
    <location>
        <begin position="596"/>
        <end position="607"/>
    </location>
</feature>
<feature type="region of interest" description="Disordered" evidence="2">
    <location>
        <begin position="435"/>
        <end position="515"/>
    </location>
</feature>
<dbReference type="Proteomes" id="UP001303046">
    <property type="component" value="Unassembled WGS sequence"/>
</dbReference>
<evidence type="ECO:0000313" key="4">
    <source>
        <dbReference type="EMBL" id="KAK6758339.1"/>
    </source>
</evidence>
<dbReference type="PANTHER" id="PTHR47331:SF1">
    <property type="entry name" value="GAG-LIKE PROTEIN"/>
    <property type="match status" value="1"/>
</dbReference>
<feature type="compositionally biased region" description="Basic and acidic residues" evidence="2">
    <location>
        <begin position="657"/>
        <end position="666"/>
    </location>
</feature>
<evidence type="ECO:0000256" key="2">
    <source>
        <dbReference type="SAM" id="MobiDB-lite"/>
    </source>
</evidence>
<dbReference type="PANTHER" id="PTHR47331">
    <property type="entry name" value="PHD-TYPE DOMAIN-CONTAINING PROTEIN"/>
    <property type="match status" value="1"/>
</dbReference>
<sequence>MSQAGYHKAQLTKAVNELRKKIADTDMSITDQLDPGTDVRAIAERKQRLLIVSMSIDRSVSLLKNRWVLAQEFAKEHPDEQGELPLLESFQSHWETNEMDQAIEEASALHDRLEVALKLLPPSEVISRFTPCVYDAFSVVGSSSHPSLVQQLVSSQQYSNSPHRSIVDAPVSGHTHSEGIEDSPPGPNTPTSLDPPTSASTAGVPQQLQPGNNTPSTNPHALSILPLAQSQQQSAPGNNLLTGNPNQYTLSNTGQHLKLPAFELPDFSGELDAFPAFWELFSVTVHNNTSVPPAVKFLYLKTHLKGNAANLIASFKPTAENYEDAVRIILNTYNRPEILRSRLWDSLVEMSSSSDSVIAQRSKLCSIKATWLQMKNLNEDSGSTGTTKIILSKFPKRTREKVGELKKKGDPIWTVEELLEALDTVVQQLEMIEDTDPIKDPPCSIASSNHPSSHSPIRRSGRPRSPSRYTDYQPSYRTPSGRSRVSPCSSPEQRSPRSLSPSFTRSSRPSVRQRYQSPVEPLCPFCRRRGHAPEYCTEVQTPQERRDVVRGLRLCWKCLRPGHWSAECSAPRCPSCSQEHHPSLCVQGRISLRRRSSRRHFYHSRSPRRNEYSPRRTYEYPSRESSRESRPSYRSDRNRSESPASPYRRRKGSPYPRRVEFAEHHRNSSPTTQNSVLSFKHHETTASGRNIARCRDEPRYSTSSSVKGPLPSYSSMHQQSPPQHIPRLMVISIPTVSRMTGTEQFLTVLLDSGSQSSFIRETLALELGLPFRCCKNVTTITFGGHRSLEDAVQVDLILKDQYDESVLIQPWTIDNITTVPFEGDFSYEYAPGKGHVQIDVLIGIDYYWQVIDPQKSYRLRSGLILSNTRFGPIMSGSRDRTKELLTSAVEPTRDVSVGRQRNGTERSVRDLSGYDTAVWDNPIIVGADTIRRKDEKVRVMSDSTYAQFPQKSYHPQLRASRVSADRHLEDQRDRYRAASSARRDYCQTYEQQSTSNIIEDVTDISKDWPYLLIQAMKDGISGSEQAGTSEVVVVYGSIEYPNPLGVTIEDVNSINYTIQSLTPNFVQPSKVVKRSSSP</sequence>
<name>A0ABR1E6M1_NECAM</name>
<protein>
    <recommendedName>
        <fullName evidence="3">CCHC-type domain-containing protein</fullName>
    </recommendedName>
</protein>
<dbReference type="InterPro" id="IPR001878">
    <property type="entry name" value="Znf_CCHC"/>
</dbReference>
<feature type="compositionally biased region" description="Polar residues" evidence="2">
    <location>
        <begin position="470"/>
        <end position="515"/>
    </location>
</feature>
<feature type="compositionally biased region" description="Low complexity" evidence="2">
    <location>
        <begin position="442"/>
        <end position="455"/>
    </location>
</feature>
<keyword evidence="1" id="KW-0479">Metal-binding</keyword>
<feature type="compositionally biased region" description="Polar residues" evidence="2">
    <location>
        <begin position="700"/>
        <end position="722"/>
    </location>
</feature>
<feature type="compositionally biased region" description="Polar residues" evidence="2">
    <location>
        <begin position="668"/>
        <end position="677"/>
    </location>
</feature>
<feature type="compositionally biased region" description="Basic and acidic residues" evidence="2">
    <location>
        <begin position="608"/>
        <end position="640"/>
    </location>
</feature>
<keyword evidence="1" id="KW-0862">Zinc</keyword>
<organism evidence="4 5">
    <name type="scientific">Necator americanus</name>
    <name type="common">Human hookworm</name>
    <dbReference type="NCBI Taxonomy" id="51031"/>
    <lineage>
        <taxon>Eukaryota</taxon>
        <taxon>Metazoa</taxon>
        <taxon>Ecdysozoa</taxon>
        <taxon>Nematoda</taxon>
        <taxon>Chromadorea</taxon>
        <taxon>Rhabditida</taxon>
        <taxon>Rhabditina</taxon>
        <taxon>Rhabditomorpha</taxon>
        <taxon>Strongyloidea</taxon>
        <taxon>Ancylostomatidae</taxon>
        <taxon>Bunostominae</taxon>
        <taxon>Necator</taxon>
    </lineage>
</organism>
<dbReference type="InterPro" id="IPR005312">
    <property type="entry name" value="DUF1759"/>
</dbReference>
<dbReference type="EMBL" id="JAVFWL010000005">
    <property type="protein sequence ID" value="KAK6758339.1"/>
    <property type="molecule type" value="Genomic_DNA"/>
</dbReference>